<evidence type="ECO:0000313" key="5">
    <source>
        <dbReference type="EMBL" id="QDT55025.1"/>
    </source>
</evidence>
<dbReference type="Pfam" id="PF00498">
    <property type="entry name" value="FHA"/>
    <property type="match status" value="1"/>
</dbReference>
<evidence type="ECO:0000313" key="6">
    <source>
        <dbReference type="Proteomes" id="UP000315700"/>
    </source>
</evidence>
<accession>A0A517SFW7</accession>
<keyword evidence="6" id="KW-1185">Reference proteome</keyword>
<feature type="compositionally biased region" description="Acidic residues" evidence="2">
    <location>
        <begin position="789"/>
        <end position="800"/>
    </location>
</feature>
<dbReference type="Gene3D" id="2.60.200.20">
    <property type="match status" value="1"/>
</dbReference>
<feature type="compositionally biased region" description="Basic and acidic residues" evidence="2">
    <location>
        <begin position="729"/>
        <end position="738"/>
    </location>
</feature>
<dbReference type="CDD" id="cd00060">
    <property type="entry name" value="FHA"/>
    <property type="match status" value="1"/>
</dbReference>
<gene>
    <name evidence="5" type="ORF">Pan44_30660</name>
</gene>
<dbReference type="InterPro" id="IPR000253">
    <property type="entry name" value="FHA_dom"/>
</dbReference>
<keyword evidence="3" id="KW-1133">Transmembrane helix</keyword>
<keyword evidence="3" id="KW-0812">Transmembrane</keyword>
<evidence type="ECO:0000256" key="2">
    <source>
        <dbReference type="SAM" id="MobiDB-lite"/>
    </source>
</evidence>
<feature type="coiled-coil region" evidence="1">
    <location>
        <begin position="195"/>
        <end position="383"/>
    </location>
</feature>
<feature type="region of interest" description="Disordered" evidence="2">
    <location>
        <begin position="634"/>
        <end position="660"/>
    </location>
</feature>
<feature type="compositionally biased region" description="Low complexity" evidence="2">
    <location>
        <begin position="750"/>
        <end position="766"/>
    </location>
</feature>
<feature type="transmembrane region" description="Helical" evidence="3">
    <location>
        <begin position="923"/>
        <end position="941"/>
    </location>
</feature>
<feature type="region of interest" description="Disordered" evidence="2">
    <location>
        <begin position="93"/>
        <end position="115"/>
    </location>
</feature>
<feature type="domain" description="FHA" evidence="4">
    <location>
        <begin position="21"/>
        <end position="82"/>
    </location>
</feature>
<dbReference type="RefSeq" id="WP_197453342.1">
    <property type="nucleotide sequence ID" value="NZ_CP036271.1"/>
</dbReference>
<keyword evidence="3" id="KW-0472">Membrane</keyword>
<dbReference type="KEGG" id="ccos:Pan44_30660"/>
<evidence type="ECO:0000256" key="1">
    <source>
        <dbReference type="SAM" id="Coils"/>
    </source>
</evidence>
<name>A0A517SFW7_9PLAN</name>
<dbReference type="InParanoid" id="A0A517SFW7"/>
<protein>
    <recommendedName>
        <fullName evidence="4">FHA domain-containing protein</fullName>
    </recommendedName>
</protein>
<dbReference type="InterPro" id="IPR008984">
    <property type="entry name" value="SMAD_FHA_dom_sf"/>
</dbReference>
<evidence type="ECO:0000259" key="4">
    <source>
        <dbReference type="Pfam" id="PF00498"/>
    </source>
</evidence>
<dbReference type="AlphaFoldDB" id="A0A517SFW7"/>
<feature type="transmembrane region" description="Helical" evidence="3">
    <location>
        <begin position="895"/>
        <end position="917"/>
    </location>
</feature>
<feature type="region of interest" description="Disordered" evidence="2">
    <location>
        <begin position="672"/>
        <end position="800"/>
    </location>
</feature>
<dbReference type="SUPFAM" id="SSF49879">
    <property type="entry name" value="SMAD/FHA domain"/>
    <property type="match status" value="1"/>
</dbReference>
<feature type="compositionally biased region" description="Low complexity" evidence="2">
    <location>
        <begin position="99"/>
        <end position="112"/>
    </location>
</feature>
<proteinExistence type="predicted"/>
<organism evidence="5 6">
    <name type="scientific">Caulifigura coniformis</name>
    <dbReference type="NCBI Taxonomy" id="2527983"/>
    <lineage>
        <taxon>Bacteria</taxon>
        <taxon>Pseudomonadati</taxon>
        <taxon>Planctomycetota</taxon>
        <taxon>Planctomycetia</taxon>
        <taxon>Planctomycetales</taxon>
        <taxon>Planctomycetaceae</taxon>
        <taxon>Caulifigura</taxon>
    </lineage>
</organism>
<feature type="coiled-coil region" evidence="1">
    <location>
        <begin position="520"/>
        <end position="579"/>
    </location>
</feature>
<reference evidence="5 6" key="1">
    <citation type="submission" date="2019-02" db="EMBL/GenBank/DDBJ databases">
        <title>Deep-cultivation of Planctomycetes and their phenomic and genomic characterization uncovers novel biology.</title>
        <authorList>
            <person name="Wiegand S."/>
            <person name="Jogler M."/>
            <person name="Boedeker C."/>
            <person name="Pinto D."/>
            <person name="Vollmers J."/>
            <person name="Rivas-Marin E."/>
            <person name="Kohn T."/>
            <person name="Peeters S.H."/>
            <person name="Heuer A."/>
            <person name="Rast P."/>
            <person name="Oberbeckmann S."/>
            <person name="Bunk B."/>
            <person name="Jeske O."/>
            <person name="Meyerdierks A."/>
            <person name="Storesund J.E."/>
            <person name="Kallscheuer N."/>
            <person name="Luecker S."/>
            <person name="Lage O.M."/>
            <person name="Pohl T."/>
            <person name="Merkel B.J."/>
            <person name="Hornburger P."/>
            <person name="Mueller R.-W."/>
            <person name="Bruemmer F."/>
            <person name="Labrenz M."/>
            <person name="Spormann A.M."/>
            <person name="Op den Camp H."/>
            <person name="Overmann J."/>
            <person name="Amann R."/>
            <person name="Jetten M.S.M."/>
            <person name="Mascher T."/>
            <person name="Medema M.H."/>
            <person name="Devos D.P."/>
            <person name="Kaster A.-K."/>
            <person name="Ovreas L."/>
            <person name="Rohde M."/>
            <person name="Galperin M.Y."/>
            <person name="Jogler C."/>
        </authorList>
    </citation>
    <scope>NUCLEOTIDE SEQUENCE [LARGE SCALE GENOMIC DNA]</scope>
    <source>
        <strain evidence="5 6">Pan44</strain>
    </source>
</reference>
<sequence length="982" mass="109033">MLRPIRGHADSPLIPLGIGRYVIGSGPEADVRLETKGVDAQHAVLLVGPQRSILKAFSRLTWVNDGVVRECAVRPGDRICIGPVEFEVLKAKPRRRKPAVASEPAPRPAAAPQSLLDTGISGWTTTEVHAAAPRTLLPSTVDTGAASRREKIIGELNAELLSQLAHLVERETVTSARERRLVEQTAQVEGRRRVADERQTELERLQAELSRADLDWRRKSAEFAEQAVQLRAERETLERDRSRLAEEVSRLGSQGQALEERKAALDVREARLDEQQAALEARANQLNVQEQRHAESVAQVLESSKACNEDVQRLAEQRTLLQRTEEQIKIEREQFEQERTEYVSDRDKLFAERAHLATREVEISELRRRIHEQQAELEARDRETLRLHDEAAGQHSLAHDAAAALSEREQRLAEEEESLALQRHVLDERKQELDEQHAAWMLERHTEGARLNAISRDADHESQAEIQLLRTQLGELQARLREERGFWEMERAELAATAEAAAASAAVPVIEATPHEPGSETALSAEIAQLQAQLDEERARFEQARETWETEQDLLLRDRQTLEAEWRRLEARTSELEQAVQAPAPEAAPSVPPPIPQHLWGDFNDQGVQQQETEQSWGAVESHPAHHAEFEDAASDLPHSSDWNEADPDQPHSGFGRYEEFPEGQAFDDQQSLYTSDTADVDGHPYDQTDGDAYQAESTAEHDAPQSGAGDVLSLRAQLAEMFGLQPTVDHEENRAFDDSTPQSQYGVDSEQSFESSEFGSSGFEESASEEEAAGETGGFTAGGFSSPGEEEHDATGEQTDEDIMSAYLARLLKKTPEPEEHRPKPVLAAEPVITPSEADESAQEPEIRQARRLNAEEKETLRANLDSFRELANQQARAAVAKHKSNELKSGMQLTSVVAVLVAVVGAILLSAEFWSSQSYRVYGILCTVVAAGLGVYTLVNGVRIRRLKSIARSTAEMAEALADDEEGELEIPATNPAAGE</sequence>
<evidence type="ECO:0000256" key="3">
    <source>
        <dbReference type="SAM" id="Phobius"/>
    </source>
</evidence>
<dbReference type="EMBL" id="CP036271">
    <property type="protein sequence ID" value="QDT55025.1"/>
    <property type="molecule type" value="Genomic_DNA"/>
</dbReference>
<keyword evidence="1" id="KW-0175">Coiled coil</keyword>
<dbReference type="Proteomes" id="UP000315700">
    <property type="component" value="Chromosome"/>
</dbReference>